<evidence type="ECO:0000256" key="1">
    <source>
        <dbReference type="SAM" id="MobiDB-lite"/>
    </source>
</evidence>
<feature type="compositionally biased region" description="Polar residues" evidence="1">
    <location>
        <begin position="202"/>
        <end position="224"/>
    </location>
</feature>
<gene>
    <name evidence="3" type="ORF">Q5P01_007103</name>
</gene>
<evidence type="ECO:0000259" key="2">
    <source>
        <dbReference type="PROSITE" id="PS51906"/>
    </source>
</evidence>
<protein>
    <recommendedName>
        <fullName evidence="2">UBZ2-type domain-containing protein</fullName>
    </recommendedName>
</protein>
<dbReference type="PANTHER" id="PTHR37862">
    <property type="entry name" value="FANCONI ANEMIA CORE COMPLEX-ASSOCIATED PROTEIN 20"/>
    <property type="match status" value="1"/>
</dbReference>
<dbReference type="InterPro" id="IPR052689">
    <property type="entry name" value="FA_core_complex_assoc"/>
</dbReference>
<dbReference type="AlphaFoldDB" id="A0AA88SYB6"/>
<reference evidence="3" key="1">
    <citation type="submission" date="2023-07" db="EMBL/GenBank/DDBJ databases">
        <title>Chromosome-level Genome Assembly of Striped Snakehead (Channa striata).</title>
        <authorList>
            <person name="Liu H."/>
        </authorList>
    </citation>
    <scope>NUCLEOTIDE SEQUENCE</scope>
    <source>
        <strain evidence="3">Gz</strain>
        <tissue evidence="3">Muscle</tissue>
    </source>
</reference>
<dbReference type="Pfam" id="PF15750">
    <property type="entry name" value="UBZ_FAAP20"/>
    <property type="match status" value="1"/>
</dbReference>
<dbReference type="EMBL" id="JAUPFM010000005">
    <property type="protein sequence ID" value="KAK2850827.1"/>
    <property type="molecule type" value="Genomic_DNA"/>
</dbReference>
<feature type="domain" description="UBZ2-type" evidence="2">
    <location>
        <begin position="258"/>
        <end position="294"/>
    </location>
</feature>
<dbReference type="GO" id="GO:0043130">
    <property type="term" value="F:ubiquitin binding"/>
    <property type="evidence" value="ECO:0007669"/>
    <property type="project" value="InterPro"/>
</dbReference>
<proteinExistence type="predicted"/>
<dbReference type="PROSITE" id="PS51906">
    <property type="entry name" value="ZF_UBZ2"/>
    <property type="match status" value="1"/>
</dbReference>
<name>A0AA88SYB6_CHASR</name>
<dbReference type="InterPro" id="IPR031490">
    <property type="entry name" value="UBZ2_FAAP20"/>
</dbReference>
<feature type="compositionally biased region" description="Polar residues" evidence="1">
    <location>
        <begin position="120"/>
        <end position="139"/>
    </location>
</feature>
<feature type="compositionally biased region" description="Basic and acidic residues" evidence="1">
    <location>
        <begin position="15"/>
        <end position="24"/>
    </location>
</feature>
<evidence type="ECO:0000313" key="4">
    <source>
        <dbReference type="Proteomes" id="UP001187415"/>
    </source>
</evidence>
<dbReference type="PANTHER" id="PTHR37862:SF1">
    <property type="entry name" value="FANCONI ANEMIA CORE COMPLEX-ASSOCIATED PROTEIN 20"/>
    <property type="match status" value="1"/>
</dbReference>
<dbReference type="GO" id="GO:0043240">
    <property type="term" value="C:Fanconi anaemia nuclear complex"/>
    <property type="evidence" value="ECO:0007669"/>
    <property type="project" value="TreeGrafter"/>
</dbReference>
<feature type="region of interest" description="Disordered" evidence="1">
    <location>
        <begin position="75"/>
        <end position="255"/>
    </location>
</feature>
<feature type="region of interest" description="Disordered" evidence="1">
    <location>
        <begin position="1"/>
        <end position="42"/>
    </location>
</feature>
<organism evidence="3 4">
    <name type="scientific">Channa striata</name>
    <name type="common">Snakehead murrel</name>
    <name type="synonym">Ophicephalus striatus</name>
    <dbReference type="NCBI Taxonomy" id="64152"/>
    <lineage>
        <taxon>Eukaryota</taxon>
        <taxon>Metazoa</taxon>
        <taxon>Chordata</taxon>
        <taxon>Craniata</taxon>
        <taxon>Vertebrata</taxon>
        <taxon>Euteleostomi</taxon>
        <taxon>Actinopterygii</taxon>
        <taxon>Neopterygii</taxon>
        <taxon>Teleostei</taxon>
        <taxon>Neoteleostei</taxon>
        <taxon>Acanthomorphata</taxon>
        <taxon>Anabantaria</taxon>
        <taxon>Anabantiformes</taxon>
        <taxon>Channoidei</taxon>
        <taxon>Channidae</taxon>
        <taxon>Channa</taxon>
    </lineage>
</organism>
<evidence type="ECO:0000313" key="3">
    <source>
        <dbReference type="EMBL" id="KAK2850827.1"/>
    </source>
</evidence>
<sequence>MTENQPRSKLKRKKSSVEEIHTELFSKGTAKTNRRQAADRSVAPAEAWWSQEQLPAVENLWVLTLKSALPYLENQHWDPVPDLPHTSAVRPAAPKLDEQQWCGLSEDVAPFPEPAPPSPRTSLSSDPVSASRQDLSVQTKPGAEPPDRQQPHHSRQHHGGTTTSLQCLTKKPRLSPHSSGEAAPPASVGTEEGRNGGEQVEPPQTGSVSRQDLTNMKASDSRVSLQRKDENKEEMVEDEDVEEAQERFREDGGGGGRLQSCPMCLLVFPVGFTQMDCDGHLAQCLSEMNVDMTW</sequence>
<accession>A0AA88SYB6</accession>
<comment type="caution">
    <text evidence="3">The sequence shown here is derived from an EMBL/GenBank/DDBJ whole genome shotgun (WGS) entry which is preliminary data.</text>
</comment>
<keyword evidence="4" id="KW-1185">Reference proteome</keyword>
<dbReference type="Proteomes" id="UP001187415">
    <property type="component" value="Unassembled WGS sequence"/>
</dbReference>